<sequence>MSISLALLPLALVVRGVMGKKRFDEMVEASQVKIKTNFKDEKELVSTVRKAGFDAVKWADSIKTHINGEKEFFFWEFIDGQWTAVFSKYDLKESITMLIQKIEKTSGRKIFVTSLNENTDTVIPKSYPTNFKDKSILMKTLDDYGVNYSTQSNGTINCRIDNHTFKFKLNENSSYIIEIENEKDLKDIIMNLNNLDEDYRRNVQNKTYENLKTKVEEKGYKIESEEIMEDNSIVITINI</sequence>
<evidence type="ECO:0000313" key="1">
    <source>
        <dbReference type="EMBL" id="MBI6874761.1"/>
    </source>
</evidence>
<keyword evidence="2" id="KW-1185">Reference proteome</keyword>
<organism evidence="1 2">
    <name type="scientific">Clostridium aciditolerans</name>
    <dbReference type="NCBI Taxonomy" id="339861"/>
    <lineage>
        <taxon>Bacteria</taxon>
        <taxon>Bacillati</taxon>
        <taxon>Bacillota</taxon>
        <taxon>Clostridia</taxon>
        <taxon>Eubacteriales</taxon>
        <taxon>Clostridiaceae</taxon>
        <taxon>Clostridium</taxon>
    </lineage>
</organism>
<dbReference type="RefSeq" id="WP_211144141.1">
    <property type="nucleotide sequence ID" value="NZ_JAEEGB010000035.1"/>
</dbReference>
<proteinExistence type="predicted"/>
<evidence type="ECO:0000313" key="2">
    <source>
        <dbReference type="Proteomes" id="UP000622687"/>
    </source>
</evidence>
<dbReference type="EMBL" id="JAEEGB010000035">
    <property type="protein sequence ID" value="MBI6874761.1"/>
    <property type="molecule type" value="Genomic_DNA"/>
</dbReference>
<gene>
    <name evidence="1" type="ORF">I6U51_19000</name>
</gene>
<dbReference type="AlphaFoldDB" id="A0A934HUF3"/>
<accession>A0A934HUF3</accession>
<comment type="caution">
    <text evidence="1">The sequence shown here is derived from an EMBL/GenBank/DDBJ whole genome shotgun (WGS) entry which is preliminary data.</text>
</comment>
<name>A0A934HUF3_9CLOT</name>
<protein>
    <submittedName>
        <fullName evidence="1">Uncharacterized protein</fullName>
    </submittedName>
</protein>
<dbReference type="Proteomes" id="UP000622687">
    <property type="component" value="Unassembled WGS sequence"/>
</dbReference>
<reference evidence="1" key="1">
    <citation type="submission" date="2020-12" db="EMBL/GenBank/DDBJ databases">
        <title>Clostridium thailandense sp. nov., a novel acetogenic bacterium isolated from peat land soil in Thailand.</title>
        <authorList>
            <person name="Chaikitkaew S."/>
            <person name="Birkeland N.K."/>
        </authorList>
    </citation>
    <scope>NUCLEOTIDE SEQUENCE</scope>
    <source>
        <strain evidence="1">DSM 17425</strain>
    </source>
</reference>